<reference evidence="1 2" key="1">
    <citation type="submission" date="2017-04" db="EMBL/GenBank/DDBJ databases">
        <authorList>
            <person name="Afonso C.L."/>
            <person name="Miller P.J."/>
            <person name="Scott M.A."/>
            <person name="Spackman E."/>
            <person name="Goraichik I."/>
            <person name="Dimitrov K.M."/>
            <person name="Suarez D.L."/>
            <person name="Swayne D.E."/>
        </authorList>
    </citation>
    <scope>NUCLEOTIDE SEQUENCE [LARGE SCALE GENOMIC DNA]</scope>
    <source>
        <strain evidence="1 2">DSM 11622</strain>
    </source>
</reference>
<dbReference type="AlphaFoldDB" id="A0A1W1UDA9"/>
<name>A0A1W1UDA9_9BACT</name>
<sequence length="60" mass="6842">MFVSYDLGLSQPNGIFHMQLLQEILVGQYHQKIAVDGDRQDVQARDFQVVGSFRIMRSGT</sequence>
<evidence type="ECO:0000313" key="1">
    <source>
        <dbReference type="EMBL" id="SMB79078.1"/>
    </source>
</evidence>
<gene>
    <name evidence="1" type="ORF">SAMN00120144_4366</name>
</gene>
<evidence type="ECO:0000313" key="2">
    <source>
        <dbReference type="Proteomes" id="UP000192266"/>
    </source>
</evidence>
<dbReference type="STRING" id="645990.SAMN00120144_4366"/>
<dbReference type="EMBL" id="FWWW01000001">
    <property type="protein sequence ID" value="SMB79078.1"/>
    <property type="molecule type" value="Genomic_DNA"/>
</dbReference>
<keyword evidence="2" id="KW-1185">Reference proteome</keyword>
<dbReference type="Proteomes" id="UP000192266">
    <property type="component" value="Unassembled WGS sequence"/>
</dbReference>
<accession>A0A1W1UDA9</accession>
<protein>
    <submittedName>
        <fullName evidence="1">Uncharacterized protein</fullName>
    </submittedName>
</protein>
<organism evidence="1 2">
    <name type="scientific">Hymenobacter roseosalivarius DSM 11622</name>
    <dbReference type="NCBI Taxonomy" id="645990"/>
    <lineage>
        <taxon>Bacteria</taxon>
        <taxon>Pseudomonadati</taxon>
        <taxon>Bacteroidota</taxon>
        <taxon>Cytophagia</taxon>
        <taxon>Cytophagales</taxon>
        <taxon>Hymenobacteraceae</taxon>
        <taxon>Hymenobacter</taxon>
    </lineage>
</organism>
<proteinExistence type="predicted"/>